<dbReference type="OrthoDB" id="1122364at2"/>
<comment type="caution">
    <text evidence="1">The sequence shown here is derived from an EMBL/GenBank/DDBJ whole genome shotgun (WGS) entry which is preliminary data.</text>
</comment>
<gene>
    <name evidence="1" type="ORF">EV195_104228</name>
</gene>
<dbReference type="AlphaFoldDB" id="A0A4R2NUY8"/>
<keyword evidence="2" id="KW-1185">Reference proteome</keyword>
<evidence type="ECO:0000313" key="1">
    <source>
        <dbReference type="EMBL" id="TCP25195.1"/>
    </source>
</evidence>
<proteinExistence type="predicted"/>
<protein>
    <submittedName>
        <fullName evidence="1">Uncharacterized protein</fullName>
    </submittedName>
</protein>
<sequence length="115" mass="13664">MRTGIWLDRQNAFIVKIDQDVESLVVLKSELDNKDFEKDLNQLKEYSNSILHEVDNTEELVLVGQEEMLEHFHKHIESTNKNLFNKVIAIREEDNITENQIKSYVKDFFKKEIKV</sequence>
<dbReference type="RefSeq" id="WP_132794578.1">
    <property type="nucleotide sequence ID" value="NZ_SLXM01000004.1"/>
</dbReference>
<dbReference type="Proteomes" id="UP000294564">
    <property type="component" value="Unassembled WGS sequence"/>
</dbReference>
<evidence type="ECO:0000313" key="2">
    <source>
        <dbReference type="Proteomes" id="UP000294564"/>
    </source>
</evidence>
<organism evidence="1 2">
    <name type="scientific">Tenacibaculum skagerrakense</name>
    <dbReference type="NCBI Taxonomy" id="186571"/>
    <lineage>
        <taxon>Bacteria</taxon>
        <taxon>Pseudomonadati</taxon>
        <taxon>Bacteroidota</taxon>
        <taxon>Flavobacteriia</taxon>
        <taxon>Flavobacteriales</taxon>
        <taxon>Flavobacteriaceae</taxon>
        <taxon>Tenacibaculum</taxon>
    </lineage>
</organism>
<name>A0A4R2NUY8_9FLAO</name>
<reference evidence="1 2" key="1">
    <citation type="submission" date="2019-03" db="EMBL/GenBank/DDBJ databases">
        <title>Genomic Encyclopedia of Type Strains, Phase IV (KMG-IV): sequencing the most valuable type-strain genomes for metagenomic binning, comparative biology and taxonomic classification.</title>
        <authorList>
            <person name="Goeker M."/>
        </authorList>
    </citation>
    <scope>NUCLEOTIDE SEQUENCE [LARGE SCALE GENOMIC DNA]</scope>
    <source>
        <strain evidence="1 2">DSM 14836</strain>
    </source>
</reference>
<accession>A0A4R2NUY8</accession>
<dbReference type="EMBL" id="SLXM01000004">
    <property type="protein sequence ID" value="TCP25195.1"/>
    <property type="molecule type" value="Genomic_DNA"/>
</dbReference>